<evidence type="ECO:0000313" key="3">
    <source>
        <dbReference type="EMBL" id="KAL2733481.1"/>
    </source>
</evidence>
<keyword evidence="4" id="KW-1185">Reference proteome</keyword>
<organism evidence="3 4">
    <name type="scientific">Vespula maculifrons</name>
    <name type="common">Eastern yellow jacket</name>
    <name type="synonym">Wasp</name>
    <dbReference type="NCBI Taxonomy" id="7453"/>
    <lineage>
        <taxon>Eukaryota</taxon>
        <taxon>Metazoa</taxon>
        <taxon>Ecdysozoa</taxon>
        <taxon>Arthropoda</taxon>
        <taxon>Hexapoda</taxon>
        <taxon>Insecta</taxon>
        <taxon>Pterygota</taxon>
        <taxon>Neoptera</taxon>
        <taxon>Endopterygota</taxon>
        <taxon>Hymenoptera</taxon>
        <taxon>Apocrita</taxon>
        <taxon>Aculeata</taxon>
        <taxon>Vespoidea</taxon>
        <taxon>Vespidae</taxon>
        <taxon>Vespinae</taxon>
        <taxon>Vespula</taxon>
    </lineage>
</organism>
<feature type="coiled-coil region" evidence="1">
    <location>
        <begin position="66"/>
        <end position="160"/>
    </location>
</feature>
<reference evidence="3 4" key="1">
    <citation type="journal article" date="2024" name="Ann. Entomol. Soc. Am.">
        <title>Genomic analyses of the southern and eastern yellowjacket wasps (Hymenoptera: Vespidae) reveal evolutionary signatures of social life.</title>
        <authorList>
            <person name="Catto M.A."/>
            <person name="Caine P.B."/>
            <person name="Orr S.E."/>
            <person name="Hunt B.G."/>
            <person name="Goodisman M.A.D."/>
        </authorList>
    </citation>
    <scope>NUCLEOTIDE SEQUENCE [LARGE SCALE GENOMIC DNA]</scope>
    <source>
        <strain evidence="3">232</strain>
        <tissue evidence="3">Head and thorax</tissue>
    </source>
</reference>
<evidence type="ECO:0000313" key="4">
    <source>
        <dbReference type="Proteomes" id="UP001607303"/>
    </source>
</evidence>
<gene>
    <name evidence="3" type="ORF">V1477_014449</name>
</gene>
<keyword evidence="2" id="KW-1133">Transmembrane helix</keyword>
<dbReference type="AlphaFoldDB" id="A0ABD2BL21"/>
<name>A0ABD2BL21_VESMC</name>
<accession>A0ABD2BL21</accession>
<keyword evidence="2" id="KW-0472">Membrane</keyword>
<protein>
    <submittedName>
        <fullName evidence="3">DNA repair protein RecN-like</fullName>
    </submittedName>
</protein>
<sequence>MWTVILTFFISKTSWIFLFVVLYIATFIVISNNDDKERLKKRILDEGKNAEIITFNKNQENMDIKLQTLTERLTEKERMLKQSQYKIKSVEKALNDIENKTSTCRSRYKSLMSDLKLDVHKTEEEVKSLQSQVSNLSLRREELKKEVVKQQEEYEKMLIQFTKDLENKGTGCVSGCEKSRFSLYKASVGFRLRSM</sequence>
<feature type="transmembrane region" description="Helical" evidence="2">
    <location>
        <begin position="15"/>
        <end position="32"/>
    </location>
</feature>
<evidence type="ECO:0000256" key="1">
    <source>
        <dbReference type="SAM" id="Coils"/>
    </source>
</evidence>
<evidence type="ECO:0000256" key="2">
    <source>
        <dbReference type="SAM" id="Phobius"/>
    </source>
</evidence>
<dbReference type="Gene3D" id="1.20.5.340">
    <property type="match status" value="1"/>
</dbReference>
<keyword evidence="1" id="KW-0175">Coiled coil</keyword>
<keyword evidence="2" id="KW-0812">Transmembrane</keyword>
<proteinExistence type="predicted"/>
<comment type="caution">
    <text evidence="3">The sequence shown here is derived from an EMBL/GenBank/DDBJ whole genome shotgun (WGS) entry which is preliminary data.</text>
</comment>
<dbReference type="EMBL" id="JAYRBN010000074">
    <property type="protein sequence ID" value="KAL2733481.1"/>
    <property type="molecule type" value="Genomic_DNA"/>
</dbReference>
<dbReference type="Proteomes" id="UP001607303">
    <property type="component" value="Unassembled WGS sequence"/>
</dbReference>